<name>A0ABQ6CIH3_9HYPH</name>
<dbReference type="InterPro" id="IPR002525">
    <property type="entry name" value="Transp_IS110-like_N"/>
</dbReference>
<dbReference type="PANTHER" id="PTHR33055">
    <property type="entry name" value="TRANSPOSASE FOR INSERTION SEQUENCE ELEMENT IS1111A"/>
    <property type="match status" value="1"/>
</dbReference>
<evidence type="ECO:0000259" key="1">
    <source>
        <dbReference type="Pfam" id="PF01548"/>
    </source>
</evidence>
<sequence>MEKMSSSLAQNVGTDIGKDYLDVALFPAQVIKRFDNTPAGHRALIAWLSSWIVERVVFEATGAYHRHFERALNAAGLAAVKLNPRQARRFAEGIGKLAKTDRIDAMTLARYGHAFQPEPTLIVSQALDEMKQLAAARDALMKIKVATQTRQQTAELPLIKRQLAKTLALTEAQIKAIDEEIAKRADKDPAFKRRAEILDSIPAVAPITAHAMLIHMPELGTLSPAQAASLAGLAPVPRDSGSKNGKRFIRGGRALLRRALYMPMVSAIRWNPDLGAKYQAMVAAGKPKKLAIIAIMRKLIILANALLRDNRSWTPKPA</sequence>
<reference evidence="4" key="1">
    <citation type="journal article" date="2019" name="Int. J. Syst. Evol. Microbiol.">
        <title>The Global Catalogue of Microorganisms (GCM) 10K type strain sequencing project: providing services to taxonomists for standard genome sequencing and annotation.</title>
        <authorList>
            <consortium name="The Broad Institute Genomics Platform"/>
            <consortium name="The Broad Institute Genome Sequencing Center for Infectious Disease"/>
            <person name="Wu L."/>
            <person name="Ma J."/>
        </authorList>
    </citation>
    <scope>NUCLEOTIDE SEQUENCE [LARGE SCALE GENOMIC DNA]</scope>
    <source>
        <strain evidence="4">NBRC 101365</strain>
    </source>
</reference>
<dbReference type="Pfam" id="PF01548">
    <property type="entry name" value="DEDD_Tnp_IS110"/>
    <property type="match status" value="1"/>
</dbReference>
<keyword evidence="4" id="KW-1185">Reference proteome</keyword>
<proteinExistence type="predicted"/>
<evidence type="ECO:0000313" key="3">
    <source>
        <dbReference type="EMBL" id="GLS19955.1"/>
    </source>
</evidence>
<protein>
    <submittedName>
        <fullName evidence="3">IS110 family transposase</fullName>
    </submittedName>
</protein>
<dbReference type="Proteomes" id="UP001156882">
    <property type="component" value="Unassembled WGS sequence"/>
</dbReference>
<feature type="domain" description="Transposase IS116/IS110/IS902 C-terminal" evidence="2">
    <location>
        <begin position="195"/>
        <end position="279"/>
    </location>
</feature>
<dbReference type="Pfam" id="PF02371">
    <property type="entry name" value="Transposase_20"/>
    <property type="match status" value="1"/>
</dbReference>
<dbReference type="PANTHER" id="PTHR33055:SF3">
    <property type="entry name" value="PUTATIVE TRANSPOSASE FOR IS117-RELATED"/>
    <property type="match status" value="1"/>
</dbReference>
<dbReference type="EMBL" id="BSPC01000026">
    <property type="protein sequence ID" value="GLS19955.1"/>
    <property type="molecule type" value="Genomic_DNA"/>
</dbReference>
<comment type="caution">
    <text evidence="3">The sequence shown here is derived from an EMBL/GenBank/DDBJ whole genome shotgun (WGS) entry which is preliminary data.</text>
</comment>
<evidence type="ECO:0000259" key="2">
    <source>
        <dbReference type="Pfam" id="PF02371"/>
    </source>
</evidence>
<accession>A0ABQ6CIH3</accession>
<organism evidence="3 4">
    <name type="scientific">Labrys miyagiensis</name>
    <dbReference type="NCBI Taxonomy" id="346912"/>
    <lineage>
        <taxon>Bacteria</taxon>
        <taxon>Pseudomonadati</taxon>
        <taxon>Pseudomonadota</taxon>
        <taxon>Alphaproteobacteria</taxon>
        <taxon>Hyphomicrobiales</taxon>
        <taxon>Xanthobacteraceae</taxon>
        <taxon>Labrys</taxon>
    </lineage>
</organism>
<evidence type="ECO:0000313" key="4">
    <source>
        <dbReference type="Proteomes" id="UP001156882"/>
    </source>
</evidence>
<gene>
    <name evidence="3" type="ORF">GCM10007874_29720</name>
</gene>
<feature type="domain" description="Transposase IS110-like N-terminal" evidence="1">
    <location>
        <begin position="12"/>
        <end position="150"/>
    </location>
</feature>
<dbReference type="InterPro" id="IPR003346">
    <property type="entry name" value="Transposase_20"/>
</dbReference>
<dbReference type="InterPro" id="IPR047650">
    <property type="entry name" value="Transpos_IS110"/>
</dbReference>